<evidence type="ECO:0000313" key="2">
    <source>
        <dbReference type="Proteomes" id="UP000315303"/>
    </source>
</evidence>
<dbReference type="EMBL" id="SAWY01000019">
    <property type="protein sequence ID" value="TPH15735.1"/>
    <property type="molecule type" value="Genomic_DNA"/>
</dbReference>
<protein>
    <recommendedName>
        <fullName evidence="3">Histidine phosphatase family protein</fullName>
    </recommendedName>
</protein>
<dbReference type="SMART" id="SM00855">
    <property type="entry name" value="PGAM"/>
    <property type="match status" value="1"/>
</dbReference>
<organism evidence="1 2">
    <name type="scientific">Litorilituus lipolyticus</name>
    <dbReference type="NCBI Taxonomy" id="2491017"/>
    <lineage>
        <taxon>Bacteria</taxon>
        <taxon>Pseudomonadati</taxon>
        <taxon>Pseudomonadota</taxon>
        <taxon>Gammaproteobacteria</taxon>
        <taxon>Alteromonadales</taxon>
        <taxon>Colwelliaceae</taxon>
        <taxon>Litorilituus</taxon>
    </lineage>
</organism>
<dbReference type="Proteomes" id="UP000315303">
    <property type="component" value="Unassembled WGS sequence"/>
</dbReference>
<accession>A0A502KZU3</accession>
<evidence type="ECO:0000313" key="1">
    <source>
        <dbReference type="EMBL" id="TPH15735.1"/>
    </source>
</evidence>
<dbReference type="InterPro" id="IPR050275">
    <property type="entry name" value="PGM_Phosphatase"/>
</dbReference>
<dbReference type="OrthoDB" id="9783269at2"/>
<dbReference type="AlphaFoldDB" id="A0A502KZU3"/>
<dbReference type="GO" id="GO:0016791">
    <property type="term" value="F:phosphatase activity"/>
    <property type="evidence" value="ECO:0007669"/>
    <property type="project" value="TreeGrafter"/>
</dbReference>
<proteinExistence type="predicted"/>
<dbReference type="PANTHER" id="PTHR48100">
    <property type="entry name" value="BROAD-SPECIFICITY PHOSPHATASE YOR283W-RELATED"/>
    <property type="match status" value="1"/>
</dbReference>
<gene>
    <name evidence="1" type="ORF">EPA86_09190</name>
</gene>
<reference evidence="1 2" key="1">
    <citation type="submission" date="2019-01" db="EMBL/GenBank/DDBJ databases">
        <title>Litorilituus lipolytica sp. nov., isolated from intertidal sand of the Yellow Sea in China.</title>
        <authorList>
            <person name="Liu A."/>
        </authorList>
    </citation>
    <scope>NUCLEOTIDE SEQUENCE [LARGE SCALE GENOMIC DNA]</scope>
    <source>
        <strain evidence="1 2">RZ04</strain>
    </source>
</reference>
<dbReference type="Pfam" id="PF00300">
    <property type="entry name" value="His_Phos_1"/>
    <property type="match status" value="1"/>
</dbReference>
<dbReference type="Gene3D" id="3.40.50.1240">
    <property type="entry name" value="Phosphoglycerate mutase-like"/>
    <property type="match status" value="1"/>
</dbReference>
<dbReference type="CDD" id="cd07067">
    <property type="entry name" value="HP_PGM_like"/>
    <property type="match status" value="1"/>
</dbReference>
<dbReference type="GO" id="GO:0005737">
    <property type="term" value="C:cytoplasm"/>
    <property type="evidence" value="ECO:0007669"/>
    <property type="project" value="TreeGrafter"/>
</dbReference>
<sequence length="213" mass="24495">MDKQLKIPRQTGEFTLYLLRHGEIATPGILAGKTDVALSEQGVQQILQVTDSLVEVERCISSPLIRCYERANYFAKQNDLSLIVEDRLQEMNFGDWDGKSYHALWHSTDSSARYSIGDFWQDPWKNPAPNGETMQMFTRRVDDWWQALCRDDTLQNTLVFTHAGVIKHIVARVLEMPIHGTEHMSSIEVPYAGLIKISIYRDEQAKVWTKLVL</sequence>
<evidence type="ECO:0008006" key="3">
    <source>
        <dbReference type="Google" id="ProtNLM"/>
    </source>
</evidence>
<dbReference type="RefSeq" id="WP_140603133.1">
    <property type="nucleotide sequence ID" value="NZ_SAWY01000019.1"/>
</dbReference>
<dbReference type="SUPFAM" id="SSF53254">
    <property type="entry name" value="Phosphoglycerate mutase-like"/>
    <property type="match status" value="1"/>
</dbReference>
<dbReference type="PANTHER" id="PTHR48100:SF1">
    <property type="entry name" value="HISTIDINE PHOSPHATASE FAMILY PROTEIN-RELATED"/>
    <property type="match status" value="1"/>
</dbReference>
<dbReference type="InterPro" id="IPR013078">
    <property type="entry name" value="His_Pase_superF_clade-1"/>
</dbReference>
<dbReference type="InterPro" id="IPR029033">
    <property type="entry name" value="His_PPase_superfam"/>
</dbReference>
<comment type="caution">
    <text evidence="1">The sequence shown here is derived from an EMBL/GenBank/DDBJ whole genome shotgun (WGS) entry which is preliminary data.</text>
</comment>
<keyword evidence="2" id="KW-1185">Reference proteome</keyword>
<name>A0A502KZU3_9GAMM</name>